<keyword evidence="1" id="KW-0472">Membrane</keyword>
<sequence length="133" mass="16212">MYSARSSLRHAFTFSITKWINLLLIINTLIMVCDWNKLPFLRVYYLHEINREKFSTTYYRNWIMQIRFSTLLIFLLTRFHCNVEIFLNMQIDFNIMQILNEIFQTEIQKKLDGKLTARSSRNRIHRVEGWAKN</sequence>
<organism evidence="2 3">
    <name type="scientific">Ascaris lumbricoides</name>
    <name type="common">Giant roundworm</name>
    <dbReference type="NCBI Taxonomy" id="6252"/>
    <lineage>
        <taxon>Eukaryota</taxon>
        <taxon>Metazoa</taxon>
        <taxon>Ecdysozoa</taxon>
        <taxon>Nematoda</taxon>
        <taxon>Chromadorea</taxon>
        <taxon>Rhabditida</taxon>
        <taxon>Spirurina</taxon>
        <taxon>Ascaridomorpha</taxon>
        <taxon>Ascaridoidea</taxon>
        <taxon>Ascarididae</taxon>
        <taxon>Ascaris</taxon>
    </lineage>
</organism>
<proteinExistence type="predicted"/>
<keyword evidence="2" id="KW-1185">Reference proteome</keyword>
<accession>A0A0M3IXT7</accession>
<evidence type="ECO:0000256" key="1">
    <source>
        <dbReference type="SAM" id="Phobius"/>
    </source>
</evidence>
<evidence type="ECO:0000313" key="3">
    <source>
        <dbReference type="WBParaSite" id="ALUE_0002356501-mRNA-1"/>
    </source>
</evidence>
<keyword evidence="1" id="KW-1133">Transmembrane helix</keyword>
<protein>
    <submittedName>
        <fullName evidence="3">Uncharacterized protein</fullName>
    </submittedName>
</protein>
<dbReference type="WBParaSite" id="ALUE_0002356501-mRNA-1">
    <property type="protein sequence ID" value="ALUE_0002356501-mRNA-1"/>
    <property type="gene ID" value="ALUE_0002356501"/>
</dbReference>
<keyword evidence="1" id="KW-0812">Transmembrane</keyword>
<name>A0A0M3IXT7_ASCLU</name>
<feature type="transmembrane region" description="Helical" evidence="1">
    <location>
        <begin position="12"/>
        <end position="32"/>
    </location>
</feature>
<dbReference type="AlphaFoldDB" id="A0A0M3IXT7"/>
<evidence type="ECO:0000313" key="2">
    <source>
        <dbReference type="Proteomes" id="UP000036681"/>
    </source>
</evidence>
<dbReference type="Proteomes" id="UP000036681">
    <property type="component" value="Unplaced"/>
</dbReference>
<reference evidence="3" key="1">
    <citation type="submission" date="2017-02" db="UniProtKB">
        <authorList>
            <consortium name="WormBaseParasite"/>
        </authorList>
    </citation>
    <scope>IDENTIFICATION</scope>
</reference>